<protein>
    <submittedName>
        <fullName evidence="1">Putative ovule protein</fullName>
    </submittedName>
</protein>
<name>A0A0V0GNH2_SOLCH</name>
<feature type="non-terminal residue" evidence="1">
    <location>
        <position position="112"/>
    </location>
</feature>
<accession>A0A0V0GNH2</accession>
<sequence>MLITTMHLKTNKTYINTQKKNKNRTFIERKLIITEQRKEKTKPQIKLTELFSETSAVRNTLPQIQYPEQKQRFFFFQILRREIESLSLNQSNQLLRKSTTKSQQCISERTKT</sequence>
<reference evidence="1" key="1">
    <citation type="submission" date="2015-12" db="EMBL/GenBank/DDBJ databases">
        <title>Gene expression during late stages of embryo sac development: a critical building block for successful pollen-pistil interactions.</title>
        <authorList>
            <person name="Liu Y."/>
            <person name="Joly V."/>
            <person name="Sabar M."/>
            <person name="Matton D.P."/>
        </authorList>
    </citation>
    <scope>NUCLEOTIDE SEQUENCE</scope>
</reference>
<dbReference type="AlphaFoldDB" id="A0A0V0GNH2"/>
<organism evidence="1">
    <name type="scientific">Solanum chacoense</name>
    <name type="common">Chaco potato</name>
    <dbReference type="NCBI Taxonomy" id="4108"/>
    <lineage>
        <taxon>Eukaryota</taxon>
        <taxon>Viridiplantae</taxon>
        <taxon>Streptophyta</taxon>
        <taxon>Embryophyta</taxon>
        <taxon>Tracheophyta</taxon>
        <taxon>Spermatophyta</taxon>
        <taxon>Magnoliopsida</taxon>
        <taxon>eudicotyledons</taxon>
        <taxon>Gunneridae</taxon>
        <taxon>Pentapetalae</taxon>
        <taxon>asterids</taxon>
        <taxon>lamiids</taxon>
        <taxon>Solanales</taxon>
        <taxon>Solanaceae</taxon>
        <taxon>Solanoideae</taxon>
        <taxon>Solaneae</taxon>
        <taxon>Solanum</taxon>
    </lineage>
</organism>
<evidence type="ECO:0000313" key="1">
    <source>
        <dbReference type="EMBL" id="JAP08827.1"/>
    </source>
</evidence>
<dbReference type="EMBL" id="GEDG01036198">
    <property type="protein sequence ID" value="JAP08827.1"/>
    <property type="molecule type" value="Transcribed_RNA"/>
</dbReference>
<proteinExistence type="predicted"/>